<dbReference type="PANTHER" id="PTHR33332">
    <property type="entry name" value="REVERSE TRANSCRIPTASE DOMAIN-CONTAINING PROTEIN"/>
    <property type="match status" value="1"/>
</dbReference>
<dbReference type="OrthoDB" id="416454at2759"/>
<feature type="domain" description="Reverse transcriptase" evidence="1">
    <location>
        <begin position="1"/>
        <end position="166"/>
    </location>
</feature>
<keyword evidence="4" id="KW-1185">Reference proteome</keyword>
<dbReference type="SUPFAM" id="SSF56672">
    <property type="entry name" value="DNA/RNA polymerases"/>
    <property type="match status" value="1"/>
</dbReference>
<evidence type="ECO:0000313" key="4">
    <source>
        <dbReference type="Proteomes" id="UP000663829"/>
    </source>
</evidence>
<dbReference type="Proteomes" id="UP000663829">
    <property type="component" value="Unassembled WGS sequence"/>
</dbReference>
<accession>A0A814X8D2</accession>
<dbReference type="AlphaFoldDB" id="A0A814X8D2"/>
<evidence type="ECO:0000313" key="3">
    <source>
        <dbReference type="EMBL" id="CAF3976676.1"/>
    </source>
</evidence>
<reference evidence="2" key="1">
    <citation type="submission" date="2021-02" db="EMBL/GenBank/DDBJ databases">
        <authorList>
            <person name="Nowell W R."/>
        </authorList>
    </citation>
    <scope>NUCLEOTIDE SEQUENCE</scope>
</reference>
<dbReference type="EMBL" id="CAJNOQ010009007">
    <property type="protein sequence ID" value="CAF1212778.1"/>
    <property type="molecule type" value="Genomic_DNA"/>
</dbReference>
<evidence type="ECO:0000313" key="2">
    <source>
        <dbReference type="EMBL" id="CAF1212778.1"/>
    </source>
</evidence>
<sequence>MNHSAVIFFDIKQAFDSVWHEGLIYKLFDLKLPDYIIRWLISFLSERTAAIELENLLSQTFGLKSGTPQGSPPSPLLYILFTADSMDGLPFYTDHGLFADDTALWTSCNTASGLNRRLQESMNVVARWCEISKVTLQSSKTEMLHFSVHRRKQYKNQVQVIVGAATIRPQAHARYLEVIYDKTLSWKEHVNHVKEKVNSKINLLRFLSRSIPESNDRIMVNLFKSLIRPVLTFGVSILLKAEHKIWQELQTL</sequence>
<dbReference type="PROSITE" id="PS50878">
    <property type="entry name" value="RT_POL"/>
    <property type="match status" value="1"/>
</dbReference>
<comment type="caution">
    <text evidence="2">The sequence shown here is derived from an EMBL/GenBank/DDBJ whole genome shotgun (WGS) entry which is preliminary data.</text>
</comment>
<name>A0A814X8D2_9BILA</name>
<protein>
    <recommendedName>
        <fullName evidence="1">Reverse transcriptase domain-containing protein</fullName>
    </recommendedName>
</protein>
<evidence type="ECO:0000259" key="1">
    <source>
        <dbReference type="PROSITE" id="PS50878"/>
    </source>
</evidence>
<dbReference type="InterPro" id="IPR043502">
    <property type="entry name" value="DNA/RNA_pol_sf"/>
</dbReference>
<dbReference type="InterPro" id="IPR000477">
    <property type="entry name" value="RT_dom"/>
</dbReference>
<dbReference type="Pfam" id="PF00078">
    <property type="entry name" value="RVT_1"/>
    <property type="match status" value="1"/>
</dbReference>
<organism evidence="2 4">
    <name type="scientific">Didymodactylos carnosus</name>
    <dbReference type="NCBI Taxonomy" id="1234261"/>
    <lineage>
        <taxon>Eukaryota</taxon>
        <taxon>Metazoa</taxon>
        <taxon>Spiralia</taxon>
        <taxon>Gnathifera</taxon>
        <taxon>Rotifera</taxon>
        <taxon>Eurotatoria</taxon>
        <taxon>Bdelloidea</taxon>
        <taxon>Philodinida</taxon>
        <taxon>Philodinidae</taxon>
        <taxon>Didymodactylos</taxon>
    </lineage>
</organism>
<proteinExistence type="predicted"/>
<gene>
    <name evidence="2" type="ORF">GPM918_LOCUS24296</name>
    <name evidence="3" type="ORF">SRO942_LOCUS24293</name>
</gene>
<dbReference type="EMBL" id="CAJOBC010009007">
    <property type="protein sequence ID" value="CAF3976676.1"/>
    <property type="molecule type" value="Genomic_DNA"/>
</dbReference>
<dbReference type="Proteomes" id="UP000681722">
    <property type="component" value="Unassembled WGS sequence"/>
</dbReference>